<dbReference type="EMBL" id="FOUR01000002">
    <property type="protein sequence ID" value="SFM82312.1"/>
    <property type="molecule type" value="Genomic_DNA"/>
</dbReference>
<dbReference type="SUPFAM" id="SSF53335">
    <property type="entry name" value="S-adenosyl-L-methionine-dependent methyltransferases"/>
    <property type="match status" value="1"/>
</dbReference>
<dbReference type="Gene3D" id="3.40.50.150">
    <property type="entry name" value="Vaccinia Virus protein VP39"/>
    <property type="match status" value="1"/>
</dbReference>
<feature type="coiled-coil region" evidence="1">
    <location>
        <begin position="245"/>
        <end position="289"/>
    </location>
</feature>
<dbReference type="InterPro" id="IPR029063">
    <property type="entry name" value="SAM-dependent_MTases_sf"/>
</dbReference>
<keyword evidence="3" id="KW-0808">Transferase</keyword>
<feature type="domain" description="Methyltransferase type 11" evidence="2">
    <location>
        <begin position="44"/>
        <end position="137"/>
    </location>
</feature>
<protein>
    <submittedName>
        <fullName evidence="3">Methyltransferase domain-containing protein</fullName>
    </submittedName>
</protein>
<organism evidence="3 4">
    <name type="scientific">Marinobacter pelagius</name>
    <dbReference type="NCBI Taxonomy" id="379482"/>
    <lineage>
        <taxon>Bacteria</taxon>
        <taxon>Pseudomonadati</taxon>
        <taxon>Pseudomonadota</taxon>
        <taxon>Gammaproteobacteria</taxon>
        <taxon>Pseudomonadales</taxon>
        <taxon>Marinobacteraceae</taxon>
        <taxon>Marinobacter</taxon>
    </lineage>
</organism>
<dbReference type="GO" id="GO:0032259">
    <property type="term" value="P:methylation"/>
    <property type="evidence" value="ECO:0007669"/>
    <property type="project" value="UniProtKB-KW"/>
</dbReference>
<evidence type="ECO:0000313" key="3">
    <source>
        <dbReference type="EMBL" id="SFM82312.1"/>
    </source>
</evidence>
<dbReference type="AlphaFoldDB" id="A0A1I4TZX7"/>
<accession>A0A1I4TZX7</accession>
<keyword evidence="1" id="KW-0175">Coiled coil</keyword>
<keyword evidence="4" id="KW-1185">Reference proteome</keyword>
<dbReference type="GO" id="GO:0008757">
    <property type="term" value="F:S-adenosylmethionine-dependent methyltransferase activity"/>
    <property type="evidence" value="ECO:0007669"/>
    <property type="project" value="InterPro"/>
</dbReference>
<evidence type="ECO:0000256" key="1">
    <source>
        <dbReference type="SAM" id="Coils"/>
    </source>
</evidence>
<dbReference type="Proteomes" id="UP000199339">
    <property type="component" value="Unassembled WGS sequence"/>
</dbReference>
<evidence type="ECO:0000313" key="4">
    <source>
        <dbReference type="Proteomes" id="UP000199339"/>
    </source>
</evidence>
<reference evidence="4" key="1">
    <citation type="submission" date="2016-10" db="EMBL/GenBank/DDBJ databases">
        <authorList>
            <person name="Varghese N."/>
            <person name="Submissions S."/>
        </authorList>
    </citation>
    <scope>NUCLEOTIDE SEQUENCE [LARGE SCALE GENOMIC DNA]</scope>
    <source>
        <strain evidence="4">CGMCC 1.6775</strain>
    </source>
</reference>
<keyword evidence="3" id="KW-0489">Methyltransferase</keyword>
<dbReference type="Pfam" id="PF08241">
    <property type="entry name" value="Methyltransf_11"/>
    <property type="match status" value="1"/>
</dbReference>
<sequence>MGSEFYRAFEDRFRGERSEIKQRLSVYLPFIEPLLRLYPECFAVDLGCGRGEWLELVLENGYQAQGIDLDGGMLEDCELRGLPARKQDALEFLTSLDDASVGVVSGFHIAEHVPFPYLQDLIAEALRVLRPAGILILETPNPENVTVGSHKFYMDPTHKQPIPGELLKFLTDHCGFARSRIMRLNEPKTDGVNDDMRLIDVLEGVSPDYAVVAQKNASVDEMVAFDVPFDREMGVSLDGAANRYDDELRNRLEALSQELHKMREQCVSRTEHLAKVAELEKQISELKAVRGVSFLKSMLRPVARWVIGKALTGGWRRKAFERALARFPALRGHILAFARNQGLPGASLPQGLTPLDELGLKHSVTPELSEMSESERFFYAEVIDRQDRSKNKKGL</sequence>
<evidence type="ECO:0000259" key="2">
    <source>
        <dbReference type="Pfam" id="PF08241"/>
    </source>
</evidence>
<gene>
    <name evidence="3" type="ORF">SAMN04487961_1376</name>
</gene>
<dbReference type="InterPro" id="IPR013216">
    <property type="entry name" value="Methyltransf_11"/>
</dbReference>
<proteinExistence type="predicted"/>
<dbReference type="CDD" id="cd02440">
    <property type="entry name" value="AdoMet_MTases"/>
    <property type="match status" value="1"/>
</dbReference>
<name>A0A1I4TZX7_9GAMM</name>